<dbReference type="SUPFAM" id="SSF53335">
    <property type="entry name" value="S-adenosyl-L-methionine-dependent methyltransferases"/>
    <property type="match status" value="1"/>
</dbReference>
<feature type="domain" description="Magnesium-protoporphyrin IX methyltransferase C-terminal" evidence="5">
    <location>
        <begin position="137"/>
        <end position="231"/>
    </location>
</feature>
<dbReference type="GO" id="GO:0046406">
    <property type="term" value="F:magnesium protoporphyrin IX methyltransferase activity"/>
    <property type="evidence" value="ECO:0007669"/>
    <property type="project" value="UniProtKB-UniRule"/>
</dbReference>
<evidence type="ECO:0000259" key="5">
    <source>
        <dbReference type="Pfam" id="PF07109"/>
    </source>
</evidence>
<accession>Q7ND34</accession>
<dbReference type="NCBIfam" id="TIGR02021">
    <property type="entry name" value="BchM-ChlM"/>
    <property type="match status" value="1"/>
</dbReference>
<evidence type="ECO:0000313" key="6">
    <source>
        <dbReference type="EMBL" id="BAC92343.1"/>
    </source>
</evidence>
<dbReference type="PANTHER" id="PTHR43464:SF19">
    <property type="entry name" value="UBIQUINONE BIOSYNTHESIS O-METHYLTRANSFERASE, MITOCHONDRIAL"/>
    <property type="match status" value="1"/>
</dbReference>
<keyword evidence="7" id="KW-1185">Reference proteome</keyword>
<dbReference type="EC" id="2.1.1.11" evidence="4"/>
<reference evidence="6 7" key="1">
    <citation type="journal article" date="2003" name="DNA Res.">
        <title>Complete genome structure of Gloeobacter violaceus PCC 7421, a cyanobacterium that lacks thylakoids.</title>
        <authorList>
            <person name="Nakamura Y."/>
            <person name="Kaneko T."/>
            <person name="Sato S."/>
            <person name="Mimuro M."/>
            <person name="Miyashita H."/>
            <person name="Tsuchiya T."/>
            <person name="Sasamoto S."/>
            <person name="Watanabe A."/>
            <person name="Kawashima K."/>
            <person name="Kishida Y."/>
            <person name="Kiyokawa C."/>
            <person name="Kohara M."/>
            <person name="Matsumoto M."/>
            <person name="Matsuno A."/>
            <person name="Nakazaki N."/>
            <person name="Shimpo S."/>
            <person name="Takeuchi C."/>
            <person name="Yamada M."/>
            <person name="Tabata S."/>
        </authorList>
    </citation>
    <scope>NUCLEOTIDE SEQUENCE [LARGE SCALE GENOMIC DNA]</scope>
    <source>
        <strain evidence="7">ATCC 29082 / PCC 7421</strain>
    </source>
</reference>
<keyword evidence="3" id="KW-0949">S-adenosyl-L-methionine</keyword>
<dbReference type="GO" id="GO:0015995">
    <property type="term" value="P:chlorophyll biosynthetic process"/>
    <property type="evidence" value="ECO:0007669"/>
    <property type="project" value="UniProtKB-UniRule"/>
</dbReference>
<proteinExistence type="predicted"/>
<dbReference type="KEGG" id="gvi:glr4402"/>
<dbReference type="STRING" id="251221.gene:10761921"/>
<evidence type="ECO:0000313" key="7">
    <source>
        <dbReference type="Proteomes" id="UP000000557"/>
    </source>
</evidence>
<dbReference type="Gene3D" id="3.40.50.150">
    <property type="entry name" value="Vaccinia Virus protein VP39"/>
    <property type="match status" value="1"/>
</dbReference>
<evidence type="ECO:0000256" key="3">
    <source>
        <dbReference type="ARBA" id="ARBA00022691"/>
    </source>
</evidence>
<sequence>MVARAGSLKISSMNDKLIVRDYFNNTGFERWRRIYGDEAVNRIQHSIRVGHQRTCERVLEWLGDVHDQSICDAGCGLGSLSFPLAERGARVFATDISEKMILEARRRQKSRLPDSDNPRFEVLELEQIDGRYDTVVCLDVLIHYPLDQVEKMLAHLSNRAGEHLILTYAPKTLLFAALKKVGEFFPGANKTTRAYQHRSEDIEAILTRLGWKILRRAAIDDKFYFARLVMTARSASAVAA</sequence>
<keyword evidence="1" id="KW-0489">Methyltransferase</keyword>
<dbReference type="GO" id="GO:0032259">
    <property type="term" value="P:methylation"/>
    <property type="evidence" value="ECO:0007669"/>
    <property type="project" value="UniProtKB-KW"/>
</dbReference>
<evidence type="ECO:0000256" key="2">
    <source>
        <dbReference type="ARBA" id="ARBA00022679"/>
    </source>
</evidence>
<evidence type="ECO:0000256" key="1">
    <source>
        <dbReference type="ARBA" id="ARBA00022603"/>
    </source>
</evidence>
<dbReference type="InterPro" id="IPR010251">
    <property type="entry name" value="Mg_prot_MeTrfase"/>
</dbReference>
<evidence type="ECO:0000256" key="4">
    <source>
        <dbReference type="NCBIfam" id="TIGR02021"/>
    </source>
</evidence>
<dbReference type="HOGENOM" id="CLU_066342_1_0_3"/>
<dbReference type="PROSITE" id="PS51556">
    <property type="entry name" value="SAM_MT_MG_PIX"/>
    <property type="match status" value="1"/>
</dbReference>
<dbReference type="GO" id="GO:0008168">
    <property type="term" value="F:methyltransferase activity"/>
    <property type="evidence" value="ECO:0000318"/>
    <property type="project" value="GO_Central"/>
</dbReference>
<dbReference type="InterPro" id="IPR029063">
    <property type="entry name" value="SAM-dependent_MTases_sf"/>
</dbReference>
<keyword evidence="2 6" id="KW-0808">Transferase</keyword>
<dbReference type="EnsemblBacteria" id="BAC92343">
    <property type="protein sequence ID" value="BAC92343"/>
    <property type="gene ID" value="BAC92343"/>
</dbReference>
<reference evidence="6 7" key="2">
    <citation type="journal article" date="2003" name="DNA Res.">
        <title>Complete genome structure of Gloeobacter violaceus PCC 7421, a cyanobacterium that lacks thylakoids (supplement).</title>
        <authorList>
            <person name="Nakamura Y."/>
            <person name="Kaneko T."/>
            <person name="Sato S."/>
            <person name="Mimuro M."/>
            <person name="Miyashita H."/>
            <person name="Tsuchiya T."/>
            <person name="Sasamoto S."/>
            <person name="Watanabe A."/>
            <person name="Kawashima K."/>
            <person name="Kishida Y."/>
            <person name="Kiyokawa C."/>
            <person name="Kohara M."/>
            <person name="Matsumoto M."/>
            <person name="Matsuno A."/>
            <person name="Nakazaki N."/>
            <person name="Shimpo S."/>
            <person name="Takeuchi C."/>
            <person name="Yamada M."/>
            <person name="Tabata S."/>
        </authorList>
    </citation>
    <scope>NUCLEOTIDE SEQUENCE [LARGE SCALE GENOMIC DNA]</scope>
    <source>
        <strain evidence="7">ATCC 29082 / PCC 7421</strain>
    </source>
</reference>
<gene>
    <name evidence="6" type="primary">chlM</name>
</gene>
<organism evidence="6 7">
    <name type="scientific">Gloeobacter violaceus (strain ATCC 29082 / PCC 7421)</name>
    <dbReference type="NCBI Taxonomy" id="251221"/>
    <lineage>
        <taxon>Bacteria</taxon>
        <taxon>Bacillati</taxon>
        <taxon>Cyanobacteriota</taxon>
        <taxon>Cyanophyceae</taxon>
        <taxon>Gloeobacterales</taxon>
        <taxon>Gloeobacteraceae</taxon>
        <taxon>Gloeobacter</taxon>
    </lineage>
</organism>
<name>Q7ND34_GLOVI</name>
<dbReference type="EMBL" id="BA000045">
    <property type="protein sequence ID" value="BAC92343.1"/>
    <property type="molecule type" value="Genomic_DNA"/>
</dbReference>
<protein>
    <recommendedName>
        <fullName evidence="4">Magnesium protoporphyrin IX methyltransferase</fullName>
        <ecNumber evidence="4">2.1.1.11</ecNumber>
    </recommendedName>
</protein>
<dbReference type="PhylomeDB" id="Q7ND34"/>
<dbReference type="PANTHER" id="PTHR43464">
    <property type="entry name" value="METHYLTRANSFERASE"/>
    <property type="match status" value="1"/>
</dbReference>
<dbReference type="AlphaFoldDB" id="Q7ND34"/>
<dbReference type="InterPro" id="IPR010940">
    <property type="entry name" value="Mg_prot_MeTrfase_C"/>
</dbReference>
<dbReference type="PATRIC" id="fig|251221.4.peg.4431"/>
<dbReference type="eggNOG" id="COG2227">
    <property type="taxonomic scope" value="Bacteria"/>
</dbReference>
<dbReference type="InParanoid" id="Q7ND34"/>
<dbReference type="CDD" id="cd02440">
    <property type="entry name" value="AdoMet_MTases"/>
    <property type="match status" value="1"/>
</dbReference>
<dbReference type="OrthoDB" id="9811589at2"/>
<dbReference type="Pfam" id="PF07109">
    <property type="entry name" value="Mg-por_mtran_C"/>
    <property type="match status" value="1"/>
</dbReference>
<dbReference type="Proteomes" id="UP000000557">
    <property type="component" value="Chromosome"/>
</dbReference>